<accession>A0A7S6R854</accession>
<proteinExistence type="predicted"/>
<protein>
    <submittedName>
        <fullName evidence="1">Uncharacterized protein</fullName>
    </submittedName>
</protein>
<dbReference type="Proteomes" id="UP000594184">
    <property type="component" value="Segment"/>
</dbReference>
<evidence type="ECO:0000313" key="1">
    <source>
        <dbReference type="EMBL" id="QOV06208.1"/>
    </source>
</evidence>
<dbReference type="EMBL" id="MT708548">
    <property type="protein sequence ID" value="QOV06208.1"/>
    <property type="molecule type" value="Genomic_DNA"/>
</dbReference>
<gene>
    <name evidence="1" type="ORF">CPT_Salutena_078</name>
</gene>
<evidence type="ECO:0000313" key="2">
    <source>
        <dbReference type="Proteomes" id="UP000594184"/>
    </source>
</evidence>
<organism evidence="1 2">
    <name type="scientific">Streptomyces phage Salutena</name>
    <dbReference type="NCBI Taxonomy" id="2767576"/>
    <lineage>
        <taxon>Viruses</taxon>
        <taxon>Duplodnaviria</taxon>
        <taxon>Heunggongvirae</taxon>
        <taxon>Uroviricota</taxon>
        <taxon>Caudoviricetes</taxon>
        <taxon>Arquatrovirinae</taxon>
        <taxon>Salutenavirus</taxon>
        <taxon>Salutenavirus salutena</taxon>
    </lineage>
</organism>
<keyword evidence="2" id="KW-1185">Reference proteome</keyword>
<sequence>MRRTILAGLAGLVLGCALMMGAAPAPADPVATFNDGWADAKQDDCEQGFEAACMWVMIQNDIPLPPED</sequence>
<name>A0A7S6R854_9CAUD</name>
<reference evidence="1 2" key="1">
    <citation type="submission" date="2020-07" db="EMBL/GenBank/DDBJ databases">
        <title>Complete genome sequence of Streptomyces phage Salutena.</title>
        <authorList>
            <person name="Kim J.H."/>
            <person name="Higbee T."/>
            <person name="Clark J.D."/>
            <person name="Le T."/>
            <person name="Burrowes B.H."/>
            <person name="Liu M."/>
        </authorList>
    </citation>
    <scope>NUCLEOTIDE SEQUENCE [LARGE SCALE GENOMIC DNA]</scope>
</reference>
<dbReference type="PROSITE" id="PS51257">
    <property type="entry name" value="PROKAR_LIPOPROTEIN"/>
    <property type="match status" value="1"/>
</dbReference>